<comment type="caution">
    <text evidence="2">The sequence shown here is derived from an EMBL/GenBank/DDBJ whole genome shotgun (WGS) entry which is preliminary data.</text>
</comment>
<feature type="region of interest" description="Disordered" evidence="1">
    <location>
        <begin position="1"/>
        <end position="33"/>
    </location>
</feature>
<evidence type="ECO:0000313" key="3">
    <source>
        <dbReference type="Proteomes" id="UP001279734"/>
    </source>
</evidence>
<dbReference type="AlphaFoldDB" id="A0AAD3SZ63"/>
<name>A0AAD3SZ63_NEPGR</name>
<sequence length="142" mass="16007">MRKQLGAPVLAKASHGEWEAPRSPNSKREPSGPCGPKFHDFRMRHLCYYRLFCTTPSLAFCQLHITEEWLNRLLDLRLEASMGGARDSSPASTPYSKTQPIEEDGAEDGPLDDLPILCILFAIVRLDLVEEEEEELGEATHR</sequence>
<feature type="compositionally biased region" description="Acidic residues" evidence="1">
    <location>
        <begin position="101"/>
        <end position="110"/>
    </location>
</feature>
<feature type="compositionally biased region" description="Polar residues" evidence="1">
    <location>
        <begin position="89"/>
        <end position="99"/>
    </location>
</feature>
<evidence type="ECO:0000256" key="1">
    <source>
        <dbReference type="SAM" id="MobiDB-lite"/>
    </source>
</evidence>
<keyword evidence="3" id="KW-1185">Reference proteome</keyword>
<evidence type="ECO:0000313" key="2">
    <source>
        <dbReference type="EMBL" id="GMH19988.1"/>
    </source>
</evidence>
<feature type="compositionally biased region" description="Basic and acidic residues" evidence="1">
    <location>
        <begin position="14"/>
        <end position="30"/>
    </location>
</feature>
<gene>
    <name evidence="2" type="ORF">Nepgr_021829</name>
</gene>
<dbReference type="Proteomes" id="UP001279734">
    <property type="component" value="Unassembled WGS sequence"/>
</dbReference>
<organism evidence="2 3">
    <name type="scientific">Nepenthes gracilis</name>
    <name type="common">Slender pitcher plant</name>
    <dbReference type="NCBI Taxonomy" id="150966"/>
    <lineage>
        <taxon>Eukaryota</taxon>
        <taxon>Viridiplantae</taxon>
        <taxon>Streptophyta</taxon>
        <taxon>Embryophyta</taxon>
        <taxon>Tracheophyta</taxon>
        <taxon>Spermatophyta</taxon>
        <taxon>Magnoliopsida</taxon>
        <taxon>eudicotyledons</taxon>
        <taxon>Gunneridae</taxon>
        <taxon>Pentapetalae</taxon>
        <taxon>Caryophyllales</taxon>
        <taxon>Nepenthaceae</taxon>
        <taxon>Nepenthes</taxon>
    </lineage>
</organism>
<feature type="region of interest" description="Disordered" evidence="1">
    <location>
        <begin position="83"/>
        <end position="110"/>
    </location>
</feature>
<proteinExistence type="predicted"/>
<reference evidence="2" key="1">
    <citation type="submission" date="2023-05" db="EMBL/GenBank/DDBJ databases">
        <title>Nepenthes gracilis genome sequencing.</title>
        <authorList>
            <person name="Fukushima K."/>
        </authorList>
    </citation>
    <scope>NUCLEOTIDE SEQUENCE</scope>
    <source>
        <strain evidence="2">SING2019-196</strain>
    </source>
</reference>
<protein>
    <submittedName>
        <fullName evidence="2">Uncharacterized protein</fullName>
    </submittedName>
</protein>
<dbReference type="EMBL" id="BSYO01000021">
    <property type="protein sequence ID" value="GMH19988.1"/>
    <property type="molecule type" value="Genomic_DNA"/>
</dbReference>
<accession>A0AAD3SZ63</accession>